<dbReference type="SUPFAM" id="SSF46785">
    <property type="entry name" value="Winged helix' DNA-binding domain"/>
    <property type="match status" value="1"/>
</dbReference>
<gene>
    <name evidence="1" type="ORF">HA332_02575</name>
</gene>
<evidence type="ECO:0000313" key="1">
    <source>
        <dbReference type="EMBL" id="HII73292.1"/>
    </source>
</evidence>
<reference evidence="1" key="1">
    <citation type="journal article" date="2020" name="bioRxiv">
        <title>A rank-normalized archaeal taxonomy based on genome phylogeny resolves widespread incomplete and uneven classifications.</title>
        <authorList>
            <person name="Rinke C."/>
            <person name="Chuvochina M."/>
            <person name="Mussig A.J."/>
            <person name="Chaumeil P.-A."/>
            <person name="Waite D.W."/>
            <person name="Whitman W.B."/>
            <person name="Parks D.H."/>
            <person name="Hugenholtz P."/>
        </authorList>
    </citation>
    <scope>NUCLEOTIDE SEQUENCE</scope>
    <source>
        <strain evidence="1">UBA8838</strain>
    </source>
</reference>
<proteinExistence type="predicted"/>
<evidence type="ECO:0000313" key="2">
    <source>
        <dbReference type="Proteomes" id="UP000646844"/>
    </source>
</evidence>
<dbReference type="EMBL" id="DUJO01000012">
    <property type="protein sequence ID" value="HII73292.1"/>
    <property type="molecule type" value="Genomic_DNA"/>
</dbReference>
<organism evidence="1 2">
    <name type="scientific">Sulfurisphaera tokodaii</name>
    <dbReference type="NCBI Taxonomy" id="111955"/>
    <lineage>
        <taxon>Archaea</taxon>
        <taxon>Thermoproteota</taxon>
        <taxon>Thermoprotei</taxon>
        <taxon>Sulfolobales</taxon>
        <taxon>Sulfolobaceae</taxon>
        <taxon>Sulfurisphaera</taxon>
    </lineage>
</organism>
<dbReference type="InterPro" id="IPR036390">
    <property type="entry name" value="WH_DNA-bd_sf"/>
</dbReference>
<dbReference type="GeneID" id="1459270"/>
<dbReference type="AlphaFoldDB" id="A0A832TC06"/>
<comment type="caution">
    <text evidence="1">The sequence shown here is derived from an EMBL/GenBank/DDBJ whole genome shotgun (WGS) entry which is preliminary data.</text>
</comment>
<dbReference type="OMA" id="IYQHELW"/>
<dbReference type="Proteomes" id="UP000646844">
    <property type="component" value="Unassembled WGS sequence"/>
</dbReference>
<dbReference type="RefSeq" id="WP_010979290.1">
    <property type="nucleotide sequence ID" value="NZ_BAABQO010000005.1"/>
</dbReference>
<name>A0A832TC06_9CREN</name>
<dbReference type="Gene3D" id="1.10.10.10">
    <property type="entry name" value="Winged helix-like DNA-binding domain superfamily/Winged helix DNA-binding domain"/>
    <property type="match status" value="1"/>
</dbReference>
<dbReference type="InterPro" id="IPR036388">
    <property type="entry name" value="WH-like_DNA-bd_sf"/>
</dbReference>
<sequence length="125" mass="13794">MESTTSSYEDLAYQKIKEAGDNGIPQKDLIKELGLSTKEASLIIKKLIEKKKIIKRSVKENGKSILKLFAIDDDGIDIYVSLSSIIEIPCYTCKILKKCGNGSYISPSTCPQLSRYLLTNAKSAS</sequence>
<protein>
    <submittedName>
        <fullName evidence="1">Winged helix-turn-helix domain-containing protein</fullName>
    </submittedName>
</protein>
<accession>A0A832TC06</accession>